<evidence type="ECO:0000256" key="2">
    <source>
        <dbReference type="ARBA" id="ARBA00023163"/>
    </source>
</evidence>
<dbReference type="Pfam" id="PF00505">
    <property type="entry name" value="HMG_box"/>
    <property type="match status" value="1"/>
</dbReference>
<dbReference type="PANTHER" id="PTHR10270:SF161">
    <property type="entry name" value="SEX-DETERMINING REGION Y PROTEIN"/>
    <property type="match status" value="1"/>
</dbReference>
<feature type="region of interest" description="Disordered" evidence="4">
    <location>
        <begin position="308"/>
        <end position="328"/>
    </location>
</feature>
<evidence type="ECO:0000256" key="1">
    <source>
        <dbReference type="ARBA" id="ARBA00023125"/>
    </source>
</evidence>
<proteinExistence type="predicted"/>
<evidence type="ECO:0000313" key="7">
    <source>
        <dbReference type="Proteomes" id="UP001470230"/>
    </source>
</evidence>
<keyword evidence="3" id="KW-0539">Nucleus</keyword>
<evidence type="ECO:0000259" key="5">
    <source>
        <dbReference type="PROSITE" id="PS50118"/>
    </source>
</evidence>
<dbReference type="PROSITE" id="PS50118">
    <property type="entry name" value="HMG_BOX_2"/>
    <property type="match status" value="1"/>
</dbReference>
<keyword evidence="2" id="KW-0804">Transcription</keyword>
<gene>
    <name evidence="6" type="ORF">M9Y10_009551</name>
</gene>
<protein>
    <recommendedName>
        <fullName evidence="5">HMG box domain-containing protein</fullName>
    </recommendedName>
</protein>
<dbReference type="EMBL" id="JAPFFF010000015">
    <property type="protein sequence ID" value="KAK8866587.1"/>
    <property type="molecule type" value="Genomic_DNA"/>
</dbReference>
<evidence type="ECO:0000256" key="4">
    <source>
        <dbReference type="SAM" id="MobiDB-lite"/>
    </source>
</evidence>
<organism evidence="6 7">
    <name type="scientific">Tritrichomonas musculus</name>
    <dbReference type="NCBI Taxonomy" id="1915356"/>
    <lineage>
        <taxon>Eukaryota</taxon>
        <taxon>Metamonada</taxon>
        <taxon>Parabasalia</taxon>
        <taxon>Tritrichomonadida</taxon>
        <taxon>Tritrichomonadidae</taxon>
        <taxon>Tritrichomonas</taxon>
    </lineage>
</organism>
<dbReference type="SMART" id="SM00398">
    <property type="entry name" value="HMG"/>
    <property type="match status" value="1"/>
</dbReference>
<keyword evidence="1 3" id="KW-0238">DNA-binding</keyword>
<sequence length="328" mass="35421">MQDPSRQNKQGRTARSTLDQNLGVAMQLDLDEENNNNSNNSTKRPPNAYMLFCNDTREKLLQREPNLNYKTVMTRLGELWNALSKEEKQPYIEKAKQSQAEFKANNPDYKYKPRKPKAAHQATNQLILPNGISNAEASYLMLLGAQTLLNQKQGQNIGPNNILSQIQPSAAAAPTTSHAAAVAAAVAGVTPGLATSNRKNQNANNSIQNNQNGMPGISSPGVINMQSTTGMNTQTVNMGGAGTNVGMNNSNIGLNGTNGSKVDDLGLFQGPNELPFHLNSLCHLENKMAPVNALNAAIQLQASVPPNQGINPIQSPQSNYQWTGQHNK</sequence>
<feature type="DNA-binding region" description="HMG box" evidence="3">
    <location>
        <begin position="42"/>
        <end position="110"/>
    </location>
</feature>
<name>A0ABR2INW8_9EUKA</name>
<dbReference type="SUPFAM" id="SSF47095">
    <property type="entry name" value="HMG-box"/>
    <property type="match status" value="1"/>
</dbReference>
<evidence type="ECO:0000256" key="3">
    <source>
        <dbReference type="PROSITE-ProRule" id="PRU00267"/>
    </source>
</evidence>
<feature type="region of interest" description="Disordered" evidence="4">
    <location>
        <begin position="194"/>
        <end position="216"/>
    </location>
</feature>
<dbReference type="InterPro" id="IPR009071">
    <property type="entry name" value="HMG_box_dom"/>
</dbReference>
<keyword evidence="7" id="KW-1185">Reference proteome</keyword>
<comment type="caution">
    <text evidence="6">The sequence shown here is derived from an EMBL/GenBank/DDBJ whole genome shotgun (WGS) entry which is preliminary data.</text>
</comment>
<dbReference type="Gene3D" id="1.10.30.10">
    <property type="entry name" value="High mobility group box domain"/>
    <property type="match status" value="1"/>
</dbReference>
<feature type="domain" description="HMG box" evidence="5">
    <location>
        <begin position="42"/>
        <end position="110"/>
    </location>
</feature>
<dbReference type="Proteomes" id="UP001470230">
    <property type="component" value="Unassembled WGS sequence"/>
</dbReference>
<dbReference type="InterPro" id="IPR036910">
    <property type="entry name" value="HMG_box_dom_sf"/>
</dbReference>
<feature type="compositionally biased region" description="Low complexity" evidence="4">
    <location>
        <begin position="194"/>
        <end position="212"/>
    </location>
</feature>
<reference evidence="6 7" key="1">
    <citation type="submission" date="2024-04" db="EMBL/GenBank/DDBJ databases">
        <title>Tritrichomonas musculus Genome.</title>
        <authorList>
            <person name="Alves-Ferreira E."/>
            <person name="Grigg M."/>
            <person name="Lorenzi H."/>
            <person name="Galac M."/>
        </authorList>
    </citation>
    <scope>NUCLEOTIDE SEQUENCE [LARGE SCALE GENOMIC DNA]</scope>
    <source>
        <strain evidence="6 7">EAF2021</strain>
    </source>
</reference>
<feature type="region of interest" description="Disordered" evidence="4">
    <location>
        <begin position="1"/>
        <end position="20"/>
    </location>
</feature>
<evidence type="ECO:0000313" key="6">
    <source>
        <dbReference type="EMBL" id="KAK8866587.1"/>
    </source>
</evidence>
<dbReference type="InterPro" id="IPR050140">
    <property type="entry name" value="SRY-related_HMG-box_TF-like"/>
</dbReference>
<dbReference type="PANTHER" id="PTHR10270">
    <property type="entry name" value="SOX TRANSCRIPTION FACTOR"/>
    <property type="match status" value="1"/>
</dbReference>
<accession>A0ABR2INW8</accession>